<dbReference type="CDD" id="cd06127">
    <property type="entry name" value="DEDDh"/>
    <property type="match status" value="1"/>
</dbReference>
<accession>A0A5C4M460</accession>
<keyword evidence="4" id="KW-0472">Membrane</keyword>
<feature type="transmembrane region" description="Helical" evidence="4">
    <location>
        <begin position="441"/>
        <end position="460"/>
    </location>
</feature>
<dbReference type="Gene3D" id="3.30.420.10">
    <property type="entry name" value="Ribonuclease H-like superfamily/Ribonuclease H"/>
    <property type="match status" value="1"/>
</dbReference>
<sequence length="467" mass="49189">MVTFGALRLARDGRFPVSGTEFTAVDFRTTGLRPGHVVEMAAVRTRADGTVLAEFTTLVNPGWHVEPGPATLHHVSRRELDNAPEFGDVLGELLDLCSGSVLVAHNLPVTLEFLDAELRRLNVRLPKLPAVGTLDAAREALHLPNAQLATVADALGIKDFPGFLALANARTVAGVVTALTGTHRLAFTEEPRCPQLPQLPVSDLVLPRGAESVPERTWLAELAGRAWVAGDDPVHEAYRELLTAVLSDQYVSSDEVRDLAELAADAGIAVRQTHLDFVAAMRDAAEEEGTPAETEARDLMRIATALGVPEAARSLRTEEIPRIPVRVLVLGEAAGSDALRSAILGAGLELCGELTSSVTHVVVADDVPRNDARLAQARERGLVALDVAAAWTALGLSEPAPVAPGPAVAPRQVWAARALMGAGLLVMLFSLLALVGGAPFAGALVLAVFGVGALCLGWYFSEPGVST</sequence>
<evidence type="ECO:0000256" key="3">
    <source>
        <dbReference type="ARBA" id="ARBA00022839"/>
    </source>
</evidence>
<dbReference type="GO" id="GO:0008408">
    <property type="term" value="F:3'-5' exonuclease activity"/>
    <property type="evidence" value="ECO:0007669"/>
    <property type="project" value="TreeGrafter"/>
</dbReference>
<evidence type="ECO:0000256" key="2">
    <source>
        <dbReference type="ARBA" id="ARBA00022801"/>
    </source>
</evidence>
<keyword evidence="1" id="KW-0540">Nuclease</keyword>
<dbReference type="PANTHER" id="PTHR30231:SF4">
    <property type="entry name" value="PROTEIN NEN2"/>
    <property type="match status" value="1"/>
</dbReference>
<dbReference type="SMART" id="SM00479">
    <property type="entry name" value="EXOIII"/>
    <property type="match status" value="1"/>
</dbReference>
<evidence type="ECO:0000313" key="7">
    <source>
        <dbReference type="Proteomes" id="UP000305546"/>
    </source>
</evidence>
<dbReference type="GO" id="GO:0005829">
    <property type="term" value="C:cytosol"/>
    <property type="evidence" value="ECO:0007669"/>
    <property type="project" value="TreeGrafter"/>
</dbReference>
<feature type="transmembrane region" description="Helical" evidence="4">
    <location>
        <begin position="414"/>
        <end position="434"/>
    </location>
</feature>
<dbReference type="InterPro" id="IPR012337">
    <property type="entry name" value="RNaseH-like_sf"/>
</dbReference>
<dbReference type="SUPFAM" id="SSF53098">
    <property type="entry name" value="Ribonuclease H-like"/>
    <property type="match status" value="1"/>
</dbReference>
<dbReference type="RefSeq" id="WP_139096358.1">
    <property type="nucleotide sequence ID" value="NZ_VDFW01000006.1"/>
</dbReference>
<reference evidence="6 7" key="1">
    <citation type="submission" date="2019-06" db="EMBL/GenBank/DDBJ databases">
        <title>Amycolatopsis alkalitolerans sp. nov., isolated from Gastrodia elata Blume.</title>
        <authorList>
            <person name="Narsing Rao M.P."/>
            <person name="Li W.J."/>
        </authorList>
    </citation>
    <scope>NUCLEOTIDE SEQUENCE [LARGE SCALE GENOMIC DNA]</scope>
    <source>
        <strain evidence="6 7">SYSUP0005</strain>
    </source>
</reference>
<dbReference type="GO" id="GO:0003676">
    <property type="term" value="F:nucleic acid binding"/>
    <property type="evidence" value="ECO:0007669"/>
    <property type="project" value="InterPro"/>
</dbReference>
<keyword evidence="3 6" id="KW-0269">Exonuclease</keyword>
<evidence type="ECO:0000313" key="6">
    <source>
        <dbReference type="EMBL" id="TNC27397.1"/>
    </source>
</evidence>
<dbReference type="AlphaFoldDB" id="A0A5C4M460"/>
<protein>
    <submittedName>
        <fullName evidence="6">3'-5' exonuclease</fullName>
    </submittedName>
</protein>
<proteinExistence type="predicted"/>
<dbReference type="Proteomes" id="UP000305546">
    <property type="component" value="Unassembled WGS sequence"/>
</dbReference>
<keyword evidence="7" id="KW-1185">Reference proteome</keyword>
<keyword evidence="4" id="KW-0812">Transmembrane</keyword>
<dbReference type="Pfam" id="PF00929">
    <property type="entry name" value="RNase_T"/>
    <property type="match status" value="1"/>
</dbReference>
<dbReference type="InterPro" id="IPR013520">
    <property type="entry name" value="Ribonucl_H"/>
</dbReference>
<dbReference type="PANTHER" id="PTHR30231">
    <property type="entry name" value="DNA POLYMERASE III SUBUNIT EPSILON"/>
    <property type="match status" value="1"/>
</dbReference>
<dbReference type="InterPro" id="IPR036397">
    <property type="entry name" value="RNaseH_sf"/>
</dbReference>
<feature type="domain" description="Exonuclease" evidence="5">
    <location>
        <begin position="21"/>
        <end position="185"/>
    </location>
</feature>
<gene>
    <name evidence="6" type="ORF">FG385_10020</name>
</gene>
<evidence type="ECO:0000259" key="5">
    <source>
        <dbReference type="SMART" id="SM00479"/>
    </source>
</evidence>
<dbReference type="EMBL" id="VDFW01000006">
    <property type="protein sequence ID" value="TNC27397.1"/>
    <property type="molecule type" value="Genomic_DNA"/>
</dbReference>
<keyword evidence="2" id="KW-0378">Hydrolase</keyword>
<dbReference type="OrthoDB" id="190275at2"/>
<comment type="caution">
    <text evidence="6">The sequence shown here is derived from an EMBL/GenBank/DDBJ whole genome shotgun (WGS) entry which is preliminary data.</text>
</comment>
<name>A0A5C4M460_9PSEU</name>
<organism evidence="6 7">
    <name type="scientific">Amycolatopsis alkalitolerans</name>
    <dbReference type="NCBI Taxonomy" id="2547244"/>
    <lineage>
        <taxon>Bacteria</taxon>
        <taxon>Bacillati</taxon>
        <taxon>Actinomycetota</taxon>
        <taxon>Actinomycetes</taxon>
        <taxon>Pseudonocardiales</taxon>
        <taxon>Pseudonocardiaceae</taxon>
        <taxon>Amycolatopsis</taxon>
    </lineage>
</organism>
<evidence type="ECO:0000256" key="1">
    <source>
        <dbReference type="ARBA" id="ARBA00022722"/>
    </source>
</evidence>
<evidence type="ECO:0000256" key="4">
    <source>
        <dbReference type="SAM" id="Phobius"/>
    </source>
</evidence>
<keyword evidence="4" id="KW-1133">Transmembrane helix</keyword>